<evidence type="ECO:0008006" key="3">
    <source>
        <dbReference type="Google" id="ProtNLM"/>
    </source>
</evidence>
<organism evidence="1 2">
    <name type="scientific">Luteolibacter soli</name>
    <dbReference type="NCBI Taxonomy" id="3135280"/>
    <lineage>
        <taxon>Bacteria</taxon>
        <taxon>Pseudomonadati</taxon>
        <taxon>Verrucomicrobiota</taxon>
        <taxon>Verrucomicrobiia</taxon>
        <taxon>Verrucomicrobiales</taxon>
        <taxon>Verrucomicrobiaceae</taxon>
        <taxon>Luteolibacter</taxon>
    </lineage>
</organism>
<reference evidence="1 2" key="1">
    <citation type="submission" date="2024-04" db="EMBL/GenBank/DDBJ databases">
        <title>Luteolibacter sp. isolated from soil.</title>
        <authorList>
            <person name="An J."/>
        </authorList>
    </citation>
    <scope>NUCLEOTIDE SEQUENCE [LARGE SCALE GENOMIC DNA]</scope>
    <source>
        <strain evidence="1 2">Y139</strain>
    </source>
</reference>
<evidence type="ECO:0000313" key="1">
    <source>
        <dbReference type="EMBL" id="MEK7949541.1"/>
    </source>
</evidence>
<dbReference type="RefSeq" id="WP_341402959.1">
    <property type="nucleotide sequence ID" value="NZ_JBBUKT010000001.1"/>
</dbReference>
<comment type="caution">
    <text evidence="1">The sequence shown here is derived from an EMBL/GenBank/DDBJ whole genome shotgun (WGS) entry which is preliminary data.</text>
</comment>
<name>A0ABU9APA6_9BACT</name>
<accession>A0ABU9APA6</accession>
<evidence type="ECO:0000313" key="2">
    <source>
        <dbReference type="Proteomes" id="UP001371305"/>
    </source>
</evidence>
<gene>
    <name evidence="1" type="ORF">WKV53_03490</name>
</gene>
<dbReference type="Proteomes" id="UP001371305">
    <property type="component" value="Unassembled WGS sequence"/>
</dbReference>
<dbReference type="EMBL" id="JBBUKT010000001">
    <property type="protein sequence ID" value="MEK7949541.1"/>
    <property type="molecule type" value="Genomic_DNA"/>
</dbReference>
<keyword evidence="2" id="KW-1185">Reference proteome</keyword>
<protein>
    <recommendedName>
        <fullName evidence="3">DUF4365 domain-containing protein</fullName>
    </recommendedName>
</protein>
<proteinExistence type="predicted"/>
<sequence>MKPDISEFSYGFALTDELIHWHGLNLTAAPVFPSLFQEGQPGGGYDVRLDRPGMPLFIQFKLSHKMKRRSAVEAKRGLLKVPFYRMHLRPARHSSQHEMLIDLEQLGQEVYYSAPAFHTPQELNEAYLKHEVKIKSLWIKPSVIGALPDDGEHHVAFRLDAPPPHICSEPRRLDSSGSFEEFQGNVIGAFRKASEFGLHKENLLRVASAMTDIAEKHRHIAFASKRLSQRVLEERTPLERVAFYSHVFLDCQLFVVQERDLGKKAGLRR</sequence>